<dbReference type="PANTHER" id="PTHR34217">
    <property type="entry name" value="METAL-DEPENDENT CARBOXYPEPTIDASE"/>
    <property type="match status" value="1"/>
</dbReference>
<evidence type="ECO:0000313" key="4">
    <source>
        <dbReference type="Proteomes" id="UP000030071"/>
    </source>
</evidence>
<dbReference type="PANTHER" id="PTHR34217:SF1">
    <property type="entry name" value="CARBOXYPEPTIDASE 1"/>
    <property type="match status" value="1"/>
</dbReference>
<dbReference type="GO" id="GO:0006508">
    <property type="term" value="P:proteolysis"/>
    <property type="evidence" value="ECO:0007669"/>
    <property type="project" value="InterPro"/>
</dbReference>
<sequence>MFDVDYISRNGDLSPIFTWLEDKIWSKGSLLTTDELVKQATGETLNAKFFQDHLKTRYLG</sequence>
<gene>
    <name evidence="1" type="ORF">IX91_06660</name>
    <name evidence="2" type="ORF">VITU9109_16168</name>
</gene>
<dbReference type="EMBL" id="CP009354">
    <property type="protein sequence ID" value="AIW13881.1"/>
    <property type="molecule type" value="Genomic_DNA"/>
</dbReference>
<reference evidence="1 4" key="3">
    <citation type="submission" date="2014-08" db="EMBL/GenBank/DDBJ databases">
        <title>First Complete Genome Sequence of the Shellfish Pathogen Vibrio tubiashii.</title>
        <authorList>
            <person name="Richards G.P."/>
            <person name="Needleman D.S."/>
            <person name="Watson M.A."/>
            <person name="Bono J.L."/>
        </authorList>
    </citation>
    <scope>NUCLEOTIDE SEQUENCE [LARGE SCALE GENOMIC DNA]</scope>
    <source>
        <strain evidence="1 4">ATCC 19109</strain>
    </source>
</reference>
<protein>
    <submittedName>
        <fullName evidence="2">Thermostable carboxypeptidase 1</fullName>
    </submittedName>
</protein>
<dbReference type="HOGENOM" id="CLU_180717_0_0_6"/>
<keyword evidence="2" id="KW-0645">Protease</keyword>
<evidence type="ECO:0000313" key="2">
    <source>
        <dbReference type="EMBL" id="EGU58049.1"/>
    </source>
</evidence>
<dbReference type="PATRIC" id="fig|1051646.9.peg.1311"/>
<dbReference type="Gene3D" id="1.10.1370.30">
    <property type="match status" value="1"/>
</dbReference>
<reference evidence="2" key="1">
    <citation type="submission" date="2011-08" db="EMBL/GenBank/DDBJ databases">
        <authorList>
            <person name="Hoffman M."/>
            <person name="Strain E.A."/>
            <person name="Brown E."/>
            <person name="Allard M.W."/>
        </authorList>
    </citation>
    <scope>NUCLEOTIDE SEQUENCE</scope>
    <source>
        <strain evidence="2">ATCC 19109</strain>
    </source>
</reference>
<dbReference type="eggNOG" id="COG2317">
    <property type="taxonomic scope" value="Bacteria"/>
</dbReference>
<dbReference type="Pfam" id="PF02074">
    <property type="entry name" value="Peptidase_M32"/>
    <property type="match status" value="1"/>
</dbReference>
<evidence type="ECO:0000313" key="1">
    <source>
        <dbReference type="EMBL" id="AIW13881.1"/>
    </source>
</evidence>
<dbReference type="Proteomes" id="UP000003836">
    <property type="component" value="Unassembled WGS sequence"/>
</dbReference>
<accession>F9T217</accession>
<evidence type="ECO:0000313" key="3">
    <source>
        <dbReference type="Proteomes" id="UP000003836"/>
    </source>
</evidence>
<dbReference type="EMBL" id="AFWI01000046">
    <property type="protein sequence ID" value="EGU58049.1"/>
    <property type="molecule type" value="Genomic_DNA"/>
</dbReference>
<dbReference type="PROSITE" id="PS52034">
    <property type="entry name" value="PEPTIDASE_M32"/>
    <property type="match status" value="1"/>
</dbReference>
<dbReference type="SUPFAM" id="SSF55486">
    <property type="entry name" value="Metalloproteases ('zincins'), catalytic domain"/>
    <property type="match status" value="1"/>
</dbReference>
<dbReference type="MEROPS" id="M32.003"/>
<organism evidence="1 4">
    <name type="scientific">Vibrio tubiashii ATCC 19109</name>
    <dbReference type="NCBI Taxonomy" id="1051646"/>
    <lineage>
        <taxon>Bacteria</taxon>
        <taxon>Pseudomonadati</taxon>
        <taxon>Pseudomonadota</taxon>
        <taxon>Gammaproteobacteria</taxon>
        <taxon>Vibrionales</taxon>
        <taxon>Vibrionaceae</taxon>
        <taxon>Vibrio</taxon>
        <taxon>Vibrio oreintalis group</taxon>
    </lineage>
</organism>
<dbReference type="InterPro" id="IPR001333">
    <property type="entry name" value="Peptidase_M32_Taq"/>
</dbReference>
<dbReference type="Proteomes" id="UP000030071">
    <property type="component" value="Chromosome 1"/>
</dbReference>
<keyword evidence="2" id="KW-0121">Carboxypeptidase</keyword>
<proteinExistence type="predicted"/>
<dbReference type="KEGG" id="vtu:IX91_06660"/>
<name>F9T217_9VIBR</name>
<dbReference type="STRING" id="1051646.IX91_06660"/>
<reference evidence="2 3" key="2">
    <citation type="journal article" date="2012" name="Int. J. Syst. Evol. Microbiol.">
        <title>Vibrio caribbeanicus sp. nov., isolated from the marine sponge Scleritoderma cyanea.</title>
        <authorList>
            <person name="Hoffmann M."/>
            <person name="Monday S.R."/>
            <person name="Allard M.W."/>
            <person name="Strain E.A."/>
            <person name="Whittaker P."/>
            <person name="Naum M."/>
            <person name="McCarthy P.J."/>
            <person name="Lopez J.V."/>
            <person name="Fischer M."/>
            <person name="Brown E.W."/>
        </authorList>
    </citation>
    <scope>NUCLEOTIDE SEQUENCE [LARGE SCALE GENOMIC DNA]</scope>
    <source>
        <strain evidence="2 3">ATCC 19109</strain>
    </source>
</reference>
<dbReference type="GO" id="GO:0004181">
    <property type="term" value="F:metallocarboxypeptidase activity"/>
    <property type="evidence" value="ECO:0007669"/>
    <property type="project" value="InterPro"/>
</dbReference>
<keyword evidence="3" id="KW-1185">Reference proteome</keyword>
<dbReference type="AlphaFoldDB" id="F9T217"/>
<keyword evidence="2" id="KW-0378">Hydrolase</keyword>